<dbReference type="Proteomes" id="UP001460270">
    <property type="component" value="Unassembled WGS sequence"/>
</dbReference>
<evidence type="ECO:0000256" key="8">
    <source>
        <dbReference type="ARBA" id="ARBA00022741"/>
    </source>
</evidence>
<dbReference type="GO" id="GO:0005524">
    <property type="term" value="F:ATP binding"/>
    <property type="evidence" value="ECO:0007669"/>
    <property type="project" value="UniProtKB-UniRule"/>
</dbReference>
<protein>
    <recommendedName>
        <fullName evidence="3">receptor protein serine/threonine kinase</fullName>
        <ecNumber evidence="3">2.7.11.30</ecNumber>
    </recommendedName>
</protein>
<evidence type="ECO:0000256" key="15">
    <source>
        <dbReference type="ARBA" id="ARBA00047681"/>
    </source>
</evidence>
<evidence type="ECO:0000256" key="18">
    <source>
        <dbReference type="SAM" id="MobiDB-lite"/>
    </source>
</evidence>
<feature type="compositionally biased region" description="Low complexity" evidence="18">
    <location>
        <begin position="1201"/>
        <end position="1218"/>
    </location>
</feature>
<dbReference type="Pfam" id="PF00069">
    <property type="entry name" value="Pkinase"/>
    <property type="match status" value="1"/>
</dbReference>
<keyword evidence="21" id="KW-1185">Reference proteome</keyword>
<feature type="compositionally biased region" description="Polar residues" evidence="18">
    <location>
        <begin position="1106"/>
        <end position="1119"/>
    </location>
</feature>
<comment type="subcellular location">
    <subcellularLocation>
        <location evidence="1">Membrane</location>
        <topology evidence="1">Single-pass type I membrane protein</topology>
    </subcellularLocation>
</comment>
<evidence type="ECO:0000256" key="4">
    <source>
        <dbReference type="ARBA" id="ARBA00022527"/>
    </source>
</evidence>
<dbReference type="InterPro" id="IPR045860">
    <property type="entry name" value="Snake_toxin-like_sf"/>
</dbReference>
<evidence type="ECO:0000313" key="20">
    <source>
        <dbReference type="EMBL" id="KAK7938757.1"/>
    </source>
</evidence>
<feature type="binding site" evidence="17">
    <location>
        <position position="275"/>
    </location>
    <ligand>
        <name>ATP</name>
        <dbReference type="ChEBI" id="CHEBI:30616"/>
    </ligand>
</feature>
<keyword evidence="14" id="KW-0325">Glycoprotein</keyword>
<dbReference type="EMBL" id="JBBPFD010000002">
    <property type="protein sequence ID" value="KAK7938757.1"/>
    <property type="molecule type" value="Genomic_DNA"/>
</dbReference>
<evidence type="ECO:0000256" key="5">
    <source>
        <dbReference type="ARBA" id="ARBA00022679"/>
    </source>
</evidence>
<feature type="compositionally biased region" description="Polar residues" evidence="18">
    <location>
        <begin position="1149"/>
        <end position="1160"/>
    </location>
</feature>
<dbReference type="Gene3D" id="2.10.60.10">
    <property type="entry name" value="CD59"/>
    <property type="match status" value="1"/>
</dbReference>
<evidence type="ECO:0000256" key="13">
    <source>
        <dbReference type="ARBA" id="ARBA00023170"/>
    </source>
</evidence>
<sequence>MNSETEAVEPEVLLCCSQAAGRCWTSQPDCLSDLCLVSAPPAHIHKGTYRFCCCSRDLCNRHFREAPVTEAPPPVRRYSGKPLPLCNRHFREAPVTEAPPPVRRYSGKPLPLCNRHFREAPVTEAPPPVRRYSGKPLPLCNRHFREAPVTEAPPPVRRYSGKPLPLCNRHFREAPVTEAPPPVRRYSDGSASGQRSALVAVGTVAGALTLVSLLFCGYRLLTGKKKLSLVSVRVPETSNASCVDLEELSLWELIGGGRYSTVYLGSLSERSVAVKVFSPAHRHKYVNERYIYSLLSLRQQPHIAHFLCADERVDSEGCTQFLIVMDYYPHGCLSHFLSRSSVDWTSCCRMMLGVTRGLSFLHSEVLPGDESKPALAHRDVSSSNVLVRSDLSCVLADFSLSMSLSREPSRLHGDGDCVAISEVGSLRYRAPELLAGALDLHEYGTALKQVDVYALGLLFWESFRRCHHLFPGRAAPHFQQAFALELGQEPTLELMHMLVVRDKCRPGFPVEWKDNSPVLRLLKDTIEDCWDQDAEARLSAQCAEERLHQLSLLRVSSHRKHSNGYCPPSDPSCFSPDTVVVDLTGSRGTEDVTGSRGTENHRAVDVTGSCSRVDHRAVDVTGSCSRVDHRAVDVTGSCSRVDHRAVDVTGSCSRVDHRAVDVTGSCSRVDHRAVDVTGSCSRVDHRAVDVTGSCSRVDHRAVDVDLPQLQVQPQRPSSLQLPSSAASRPRGRLVQTGVAKMDSVAVLARAPVSVTMATGRRAVRMADGSSAGVPTLVTNRLMARGVTNWAGPQEEEPCSRSSAQQSTTDQEPGLSFLWSPDEQLPLLQSEVPPAGALLSLQSKVPPAGALLSLQSKVPPAGAVLSVPRSNVNNNNSNNVIHSQTAQQMPSEGLYQGHKTRPSEGLYQGQTTRPSEGLYQGHKTRPSEGLYQEQKTRPTEETRPSEGLYQGQKTRPTEGLYQGQKTCPTEETRPSEGLYQGHKTCPTEESHPGQKTRPSEESHPGHKTRPSEESHPGQKTRPSEESHPGQKTRSSEESHPGQKTRPSEESHPGQKTRSSEESHPGQKTRPPEETHQGHKTGPSEETHPGHKTRPSEETHPGHKTGPSVGTLSEQKTSLSEKAQALDKTFLDPADRTRTSDLNSEDISHSAGVSNNDVTSGPPQAFSCSASSAAVSHMSPECPGSAADQQDTNRDMSSDSAQSPNRRPSRPTSLSLSSSSEATGGAPQTDSGLSVSGEKIRRRVKTPYTVKKWRPASWAPPADQSELFLQATPNRSSISQSKSSMAMFLQGGGATSKPDGFTSF</sequence>
<comment type="catalytic activity">
    <reaction evidence="15">
        <text>L-seryl-[receptor-protein] + ATP = O-phospho-L-seryl-[receptor-protein] + ADP + H(+)</text>
        <dbReference type="Rhea" id="RHEA:18673"/>
        <dbReference type="Rhea" id="RHEA-COMP:11022"/>
        <dbReference type="Rhea" id="RHEA-COMP:11023"/>
        <dbReference type="ChEBI" id="CHEBI:15378"/>
        <dbReference type="ChEBI" id="CHEBI:29999"/>
        <dbReference type="ChEBI" id="CHEBI:30616"/>
        <dbReference type="ChEBI" id="CHEBI:83421"/>
        <dbReference type="ChEBI" id="CHEBI:456216"/>
        <dbReference type="EC" id="2.7.11.30"/>
    </reaction>
</comment>
<dbReference type="GO" id="GO:0043235">
    <property type="term" value="C:receptor complex"/>
    <property type="evidence" value="ECO:0007669"/>
    <property type="project" value="TreeGrafter"/>
</dbReference>
<evidence type="ECO:0000256" key="16">
    <source>
        <dbReference type="ARBA" id="ARBA00048773"/>
    </source>
</evidence>
<name>A0AAW0Q3I2_9GOBI</name>
<comment type="catalytic activity">
    <reaction evidence="16">
        <text>L-threonyl-[receptor-protein] + ATP = O-phospho-L-threonyl-[receptor-protein] + ADP + H(+)</text>
        <dbReference type="Rhea" id="RHEA:44880"/>
        <dbReference type="Rhea" id="RHEA-COMP:11024"/>
        <dbReference type="Rhea" id="RHEA-COMP:11025"/>
        <dbReference type="ChEBI" id="CHEBI:15378"/>
        <dbReference type="ChEBI" id="CHEBI:30013"/>
        <dbReference type="ChEBI" id="CHEBI:30616"/>
        <dbReference type="ChEBI" id="CHEBI:61977"/>
        <dbReference type="ChEBI" id="CHEBI:456216"/>
        <dbReference type="EC" id="2.7.11.30"/>
    </reaction>
</comment>
<dbReference type="GO" id="GO:0005024">
    <property type="term" value="F:transforming growth factor beta receptor activity"/>
    <property type="evidence" value="ECO:0007669"/>
    <property type="project" value="TreeGrafter"/>
</dbReference>
<evidence type="ECO:0000256" key="2">
    <source>
        <dbReference type="ARBA" id="ARBA00009605"/>
    </source>
</evidence>
<keyword evidence="6" id="KW-0812">Transmembrane</keyword>
<feature type="compositionally biased region" description="Basic and acidic residues" evidence="18">
    <location>
        <begin position="1127"/>
        <end position="1137"/>
    </location>
</feature>
<feature type="compositionally biased region" description="Polar residues" evidence="18">
    <location>
        <begin position="799"/>
        <end position="810"/>
    </location>
</feature>
<proteinExistence type="inferred from homology"/>
<keyword evidence="12" id="KW-0472">Membrane</keyword>
<dbReference type="PANTHER" id="PTHR23255">
    <property type="entry name" value="TRANSFORMING GROWTH FACTOR-BETA RECEPTOR TYPE I AND II"/>
    <property type="match status" value="1"/>
</dbReference>
<dbReference type="FunFam" id="1.10.510.10:FF:000487">
    <property type="entry name" value="Anti-Muellerian hormone type-2 receptor"/>
    <property type="match status" value="1"/>
</dbReference>
<evidence type="ECO:0000256" key="11">
    <source>
        <dbReference type="ARBA" id="ARBA00022989"/>
    </source>
</evidence>
<evidence type="ECO:0000259" key="19">
    <source>
        <dbReference type="PROSITE" id="PS50011"/>
    </source>
</evidence>
<dbReference type="PROSITE" id="PS00107">
    <property type="entry name" value="PROTEIN_KINASE_ATP"/>
    <property type="match status" value="1"/>
</dbReference>
<keyword evidence="9" id="KW-0418">Kinase</keyword>
<feature type="region of interest" description="Disordered" evidence="18">
    <location>
        <begin position="712"/>
        <end position="731"/>
    </location>
</feature>
<evidence type="ECO:0000256" key="10">
    <source>
        <dbReference type="ARBA" id="ARBA00022840"/>
    </source>
</evidence>
<keyword evidence="10 17" id="KW-0067">ATP-binding</keyword>
<feature type="region of interest" description="Disordered" evidence="18">
    <location>
        <begin position="885"/>
        <end position="1246"/>
    </location>
</feature>
<gene>
    <name evidence="20" type="ORF">WMY93_002083</name>
</gene>
<feature type="domain" description="Protein kinase" evidence="19">
    <location>
        <begin position="248"/>
        <end position="551"/>
    </location>
</feature>
<dbReference type="PANTHER" id="PTHR23255:SF100">
    <property type="entry name" value="RECEPTOR PROTEIN SERINE_THREONINE KINASE"/>
    <property type="match status" value="1"/>
</dbReference>
<comment type="similarity">
    <text evidence="2">Belongs to the protein kinase superfamily. TKL Ser/Thr protein kinase family. TGFB receptor subfamily.</text>
</comment>
<evidence type="ECO:0000256" key="7">
    <source>
        <dbReference type="ARBA" id="ARBA00022729"/>
    </source>
</evidence>
<evidence type="ECO:0000313" key="21">
    <source>
        <dbReference type="Proteomes" id="UP001460270"/>
    </source>
</evidence>
<keyword evidence="7" id="KW-0732">Signal</keyword>
<dbReference type="GO" id="GO:0005886">
    <property type="term" value="C:plasma membrane"/>
    <property type="evidence" value="ECO:0007669"/>
    <property type="project" value="TreeGrafter"/>
</dbReference>
<dbReference type="InterPro" id="IPR011009">
    <property type="entry name" value="Kinase-like_dom_sf"/>
</dbReference>
<evidence type="ECO:0000256" key="3">
    <source>
        <dbReference type="ARBA" id="ARBA00012401"/>
    </source>
</evidence>
<dbReference type="InterPro" id="IPR000719">
    <property type="entry name" value="Prot_kinase_dom"/>
</dbReference>
<comment type="caution">
    <text evidence="20">The sequence shown here is derived from an EMBL/GenBank/DDBJ whole genome shotgun (WGS) entry which is preliminary data.</text>
</comment>
<feature type="compositionally biased region" description="Low complexity" evidence="18">
    <location>
        <begin position="1163"/>
        <end position="1177"/>
    </location>
</feature>
<dbReference type="Gene3D" id="3.30.200.20">
    <property type="entry name" value="Phosphorylase Kinase, domain 1"/>
    <property type="match status" value="1"/>
</dbReference>
<keyword evidence="4" id="KW-0723">Serine/threonine-protein kinase</keyword>
<evidence type="ECO:0000256" key="12">
    <source>
        <dbReference type="ARBA" id="ARBA00023136"/>
    </source>
</evidence>
<evidence type="ECO:0000256" key="6">
    <source>
        <dbReference type="ARBA" id="ARBA00022692"/>
    </source>
</evidence>
<dbReference type="InterPro" id="IPR000333">
    <property type="entry name" value="TGFB_receptor"/>
</dbReference>
<accession>A0AAW0Q3I2</accession>
<keyword evidence="5" id="KW-0808">Transferase</keyword>
<feature type="compositionally biased region" description="Basic and acidic residues" evidence="18">
    <location>
        <begin position="984"/>
        <end position="1099"/>
    </location>
</feature>
<feature type="compositionally biased region" description="Basic and acidic residues" evidence="18">
    <location>
        <begin position="933"/>
        <end position="943"/>
    </location>
</feature>
<evidence type="ECO:0000256" key="9">
    <source>
        <dbReference type="ARBA" id="ARBA00022777"/>
    </source>
</evidence>
<dbReference type="InterPro" id="IPR017441">
    <property type="entry name" value="Protein_kinase_ATP_BS"/>
</dbReference>
<evidence type="ECO:0000256" key="17">
    <source>
        <dbReference type="PROSITE-ProRule" id="PRU10141"/>
    </source>
</evidence>
<keyword evidence="13" id="KW-0675">Receptor</keyword>
<dbReference type="GO" id="GO:0030509">
    <property type="term" value="P:BMP signaling pathway"/>
    <property type="evidence" value="ECO:0007669"/>
    <property type="project" value="TreeGrafter"/>
</dbReference>
<keyword evidence="8 17" id="KW-0547">Nucleotide-binding</keyword>
<keyword evidence="11" id="KW-1133">Transmembrane helix</keyword>
<evidence type="ECO:0000256" key="14">
    <source>
        <dbReference type="ARBA" id="ARBA00023180"/>
    </source>
</evidence>
<feature type="compositionally biased region" description="Low complexity" evidence="18">
    <location>
        <begin position="712"/>
        <end position="728"/>
    </location>
</feature>
<feature type="region of interest" description="Disordered" evidence="18">
    <location>
        <begin position="790"/>
        <end position="816"/>
    </location>
</feature>
<dbReference type="SUPFAM" id="SSF56112">
    <property type="entry name" value="Protein kinase-like (PK-like)"/>
    <property type="match status" value="1"/>
</dbReference>
<evidence type="ECO:0000256" key="1">
    <source>
        <dbReference type="ARBA" id="ARBA00004479"/>
    </source>
</evidence>
<dbReference type="PROSITE" id="PS50011">
    <property type="entry name" value="PROTEIN_KINASE_DOM"/>
    <property type="match status" value="1"/>
</dbReference>
<dbReference type="Gene3D" id="1.10.510.10">
    <property type="entry name" value="Transferase(Phosphotransferase) domain 1"/>
    <property type="match status" value="1"/>
</dbReference>
<reference evidence="21" key="1">
    <citation type="submission" date="2024-04" db="EMBL/GenBank/DDBJ databases">
        <title>Salinicola lusitanus LLJ914,a marine bacterium isolated from the Okinawa Trough.</title>
        <authorList>
            <person name="Li J."/>
        </authorList>
    </citation>
    <scope>NUCLEOTIDE SEQUENCE [LARGE SCALE GENOMIC DNA]</scope>
</reference>
<organism evidence="20 21">
    <name type="scientific">Mugilogobius chulae</name>
    <name type="common">yellowstripe goby</name>
    <dbReference type="NCBI Taxonomy" id="88201"/>
    <lineage>
        <taxon>Eukaryota</taxon>
        <taxon>Metazoa</taxon>
        <taxon>Chordata</taxon>
        <taxon>Craniata</taxon>
        <taxon>Vertebrata</taxon>
        <taxon>Euteleostomi</taxon>
        <taxon>Actinopterygii</taxon>
        <taxon>Neopterygii</taxon>
        <taxon>Teleostei</taxon>
        <taxon>Neoteleostei</taxon>
        <taxon>Acanthomorphata</taxon>
        <taxon>Gobiaria</taxon>
        <taxon>Gobiiformes</taxon>
        <taxon>Gobioidei</taxon>
        <taxon>Gobiidae</taxon>
        <taxon>Gobionellinae</taxon>
        <taxon>Mugilogobius</taxon>
    </lineage>
</organism>
<dbReference type="EC" id="2.7.11.30" evidence="3"/>